<protein>
    <submittedName>
        <fullName evidence="1">Uncharacterized protein</fullName>
    </submittedName>
</protein>
<gene>
    <name evidence="1" type="ORF">M7I_3700</name>
</gene>
<accession>H0EM71</accession>
<dbReference type="InParanoid" id="H0EM71"/>
<proteinExistence type="predicted"/>
<dbReference type="Proteomes" id="UP000005446">
    <property type="component" value="Unassembled WGS sequence"/>
</dbReference>
<dbReference type="AlphaFoldDB" id="H0EM71"/>
<evidence type="ECO:0000313" key="1">
    <source>
        <dbReference type="EMBL" id="EHL00415.1"/>
    </source>
</evidence>
<comment type="caution">
    <text evidence="1">The sequence shown here is derived from an EMBL/GenBank/DDBJ whole genome shotgun (WGS) entry which is preliminary data.</text>
</comment>
<dbReference type="HOGENOM" id="CLU_2979267_0_0_1"/>
<reference evidence="1 2" key="1">
    <citation type="journal article" date="2012" name="Eukaryot. Cell">
        <title>Genome sequence of the fungus Glarea lozoyensis: the first genome sequence of a species from the Helotiaceae family.</title>
        <authorList>
            <person name="Youssar L."/>
            <person name="Gruening B.A."/>
            <person name="Erxleben A."/>
            <person name="Guenther S."/>
            <person name="Huettel W."/>
        </authorList>
    </citation>
    <scope>NUCLEOTIDE SEQUENCE [LARGE SCALE GENOMIC DNA]</scope>
    <source>
        <strain evidence="2">ATCC 74030 / MF5533</strain>
    </source>
</reference>
<keyword evidence="2" id="KW-1185">Reference proteome</keyword>
<name>H0EM71_GLAL7</name>
<dbReference type="EMBL" id="AGUE01000083">
    <property type="protein sequence ID" value="EHL00415.1"/>
    <property type="molecule type" value="Genomic_DNA"/>
</dbReference>
<organism evidence="1 2">
    <name type="scientific">Glarea lozoyensis (strain ATCC 74030 / MF5533)</name>
    <dbReference type="NCBI Taxonomy" id="1104152"/>
    <lineage>
        <taxon>Eukaryota</taxon>
        <taxon>Fungi</taxon>
        <taxon>Dikarya</taxon>
        <taxon>Ascomycota</taxon>
        <taxon>Pezizomycotina</taxon>
        <taxon>Leotiomycetes</taxon>
        <taxon>Helotiales</taxon>
        <taxon>Helotiaceae</taxon>
        <taxon>Glarea</taxon>
    </lineage>
</organism>
<evidence type="ECO:0000313" key="2">
    <source>
        <dbReference type="Proteomes" id="UP000005446"/>
    </source>
</evidence>
<sequence length="58" mass="6677">MGSGASIYRTRLTRLFAIEGLGIQRRQKDRFDWGDLGQLARSRGSWGRAKRYLAHPEL</sequence>